<proteinExistence type="predicted"/>
<dbReference type="PANTHER" id="PTHR20883">
    <property type="entry name" value="PHYTANOYL-COA DIOXYGENASE DOMAIN CONTAINING 1"/>
    <property type="match status" value="1"/>
</dbReference>
<gene>
    <name evidence="2" type="ORF">EYC82_16445</name>
</gene>
<dbReference type="Gene3D" id="2.60.120.620">
    <property type="entry name" value="q2cbj1_9rhob like domain"/>
    <property type="match status" value="1"/>
</dbReference>
<keyword evidence="3" id="KW-1185">Reference proteome</keyword>
<evidence type="ECO:0000256" key="1">
    <source>
        <dbReference type="ARBA" id="ARBA00001954"/>
    </source>
</evidence>
<protein>
    <recommendedName>
        <fullName evidence="4">Phytanoyl-CoA dioxygenase family protein</fullName>
    </recommendedName>
</protein>
<evidence type="ECO:0008006" key="4">
    <source>
        <dbReference type="Google" id="ProtNLM"/>
    </source>
</evidence>
<dbReference type="Pfam" id="PF05721">
    <property type="entry name" value="PhyH"/>
    <property type="match status" value="1"/>
</dbReference>
<sequence length="257" mass="28946">MSEALTTRPENTAEVDSQYLLTPQQIHFYETFGFLRIPGLFANDIDDIVAGFEGMFGNEEQPVWETKEALHGDEKRLIIPGFIEQSPTLAPLQHDPRVVGVVKSILGPDYIWSSSDGNLFYCESYWHPDDYAAPLHHYHVKLSFYLDDLSGDNGAIRIIPGSHFHQQTFSRTLRKNFKDESGVEEIYGMASGDIPSITVSSKPGDLILWNFRTVHGSYNGGERRRLFSLNFGEKVPGFHDGKQIPDKPVARRSALSS</sequence>
<dbReference type="PANTHER" id="PTHR20883:SF48">
    <property type="entry name" value="ECTOINE DIOXYGENASE"/>
    <property type="match status" value="1"/>
</dbReference>
<dbReference type="RefSeq" id="WP_279250722.1">
    <property type="nucleotide sequence ID" value="NZ_SHNO01000002.1"/>
</dbReference>
<name>A0ABT3TAR8_9GAMM</name>
<evidence type="ECO:0000313" key="3">
    <source>
        <dbReference type="Proteomes" id="UP001143304"/>
    </source>
</evidence>
<dbReference type="Proteomes" id="UP001143304">
    <property type="component" value="Unassembled WGS sequence"/>
</dbReference>
<evidence type="ECO:0000313" key="2">
    <source>
        <dbReference type="EMBL" id="MCX2978935.1"/>
    </source>
</evidence>
<organism evidence="2 3">
    <name type="scientific">Candidatus Marimicrobium litorale</name>
    <dbReference type="NCBI Taxonomy" id="2518991"/>
    <lineage>
        <taxon>Bacteria</taxon>
        <taxon>Pseudomonadati</taxon>
        <taxon>Pseudomonadota</taxon>
        <taxon>Gammaproteobacteria</taxon>
        <taxon>Cellvibrionales</taxon>
        <taxon>Halieaceae</taxon>
        <taxon>Marimicrobium</taxon>
    </lineage>
</organism>
<accession>A0ABT3TAR8</accession>
<dbReference type="InterPro" id="IPR008775">
    <property type="entry name" value="Phytyl_CoA_dOase-like"/>
</dbReference>
<dbReference type="EMBL" id="SHNO01000002">
    <property type="protein sequence ID" value="MCX2978935.1"/>
    <property type="molecule type" value="Genomic_DNA"/>
</dbReference>
<comment type="caution">
    <text evidence="2">The sequence shown here is derived from an EMBL/GenBank/DDBJ whole genome shotgun (WGS) entry which is preliminary data.</text>
</comment>
<dbReference type="SUPFAM" id="SSF51197">
    <property type="entry name" value="Clavaminate synthase-like"/>
    <property type="match status" value="1"/>
</dbReference>
<comment type="cofactor">
    <cofactor evidence="1">
        <name>Fe(2+)</name>
        <dbReference type="ChEBI" id="CHEBI:29033"/>
    </cofactor>
</comment>
<reference evidence="2" key="1">
    <citation type="submission" date="2019-02" db="EMBL/GenBank/DDBJ databases">
        <authorList>
            <person name="Li S.-H."/>
        </authorList>
    </citation>
    <scope>NUCLEOTIDE SEQUENCE</scope>
    <source>
        <strain evidence="2">IMCC11814</strain>
    </source>
</reference>